<evidence type="ECO:0000313" key="14">
    <source>
        <dbReference type="EMBL" id="GKT36517.1"/>
    </source>
</evidence>
<evidence type="ECO:0000256" key="2">
    <source>
        <dbReference type="ARBA" id="ARBA00001947"/>
    </source>
</evidence>
<evidence type="ECO:0000256" key="12">
    <source>
        <dbReference type="SAM" id="Phobius"/>
    </source>
</evidence>
<dbReference type="Pfam" id="PF00245">
    <property type="entry name" value="Alk_phosphatase"/>
    <property type="match status" value="1"/>
</dbReference>
<comment type="catalytic activity">
    <reaction evidence="11">
        <text>a phosphate monoester + H2O = an alcohol + phosphate</text>
        <dbReference type="Rhea" id="RHEA:15017"/>
        <dbReference type="ChEBI" id="CHEBI:15377"/>
        <dbReference type="ChEBI" id="CHEBI:30879"/>
        <dbReference type="ChEBI" id="CHEBI:43474"/>
        <dbReference type="ChEBI" id="CHEBI:67140"/>
        <dbReference type="EC" id="3.1.3.1"/>
    </reaction>
</comment>
<feature type="transmembrane region" description="Helical" evidence="12">
    <location>
        <begin position="903"/>
        <end position="922"/>
    </location>
</feature>
<keyword evidence="15" id="KW-1185">Reference proteome</keyword>
<protein>
    <recommendedName>
        <fullName evidence="4 11">Alkaline phosphatase</fullName>
        <ecNumber evidence="4 11">3.1.3.1</ecNumber>
    </recommendedName>
</protein>
<evidence type="ECO:0000256" key="1">
    <source>
        <dbReference type="ARBA" id="ARBA00001946"/>
    </source>
</evidence>
<keyword evidence="7 11" id="KW-0378">Hydrolase</keyword>
<evidence type="ECO:0000256" key="10">
    <source>
        <dbReference type="RuleBase" id="RU003946"/>
    </source>
</evidence>
<dbReference type="Gene3D" id="3.40.720.10">
    <property type="entry name" value="Alkaline Phosphatase, subunit A"/>
    <property type="match status" value="1"/>
</dbReference>
<dbReference type="PRINTS" id="PR00113">
    <property type="entry name" value="ALKPHPHTASE"/>
</dbReference>
<keyword evidence="8 11" id="KW-0862">Zinc</keyword>
<feature type="transmembrane region" description="Helical" evidence="12">
    <location>
        <begin position="934"/>
        <end position="955"/>
    </location>
</feature>
<dbReference type="InterPro" id="IPR001952">
    <property type="entry name" value="Alkaline_phosphatase"/>
</dbReference>
<feature type="signal peptide" evidence="13">
    <location>
        <begin position="1"/>
        <end position="21"/>
    </location>
</feature>
<dbReference type="PANTHER" id="PTHR11596:SF5">
    <property type="entry name" value="ALKALINE PHOSPHATASE"/>
    <property type="match status" value="1"/>
</dbReference>
<keyword evidence="12" id="KW-0472">Membrane</keyword>
<name>A0ABQ5KVM9_9EUKA</name>
<feature type="transmembrane region" description="Helical" evidence="12">
    <location>
        <begin position="833"/>
        <end position="855"/>
    </location>
</feature>
<feature type="transmembrane region" description="Helical" evidence="12">
    <location>
        <begin position="566"/>
        <end position="588"/>
    </location>
</feature>
<feature type="transmembrane region" description="Helical" evidence="12">
    <location>
        <begin position="1122"/>
        <end position="1152"/>
    </location>
</feature>
<feature type="chain" id="PRO_5046226397" description="Alkaline phosphatase" evidence="13">
    <location>
        <begin position="22"/>
        <end position="1255"/>
    </location>
</feature>
<evidence type="ECO:0000313" key="15">
    <source>
        <dbReference type="Proteomes" id="UP001057375"/>
    </source>
</evidence>
<dbReference type="SUPFAM" id="SSF53649">
    <property type="entry name" value="Alkaline phosphatase-like"/>
    <property type="match status" value="1"/>
</dbReference>
<evidence type="ECO:0000256" key="6">
    <source>
        <dbReference type="ARBA" id="ARBA00022723"/>
    </source>
</evidence>
<sequence>MRFDHSIFGIFLLLCVLVVFCEESQPPSIILLIGDGMGPNIIKIASHVKYGDETSSELLNLPYKTLEVGTVAAGDTVTDSAASGTCIASGQRTYIGQLGINTAGDRVTTIFDLYQEKGYAVGLVSTKNLDDATPAAFTVHCVSRHDVDCVSAGLYTSGADLLLGGGLNAMSPYVSSMIVDKEYMYVNSKSELEALGEFSPGDKLFGLFAGGTLSFDVDYTSSSDQPRLLDMTKSALSFFEAQNKPFFLMIESGKIDSAGHANDIYSEVPEMIHFESVVKYVRDWLEEDGKDRLSSHLMLVTADHECGDLTYSDLSAMDSLPIIDDELADESNFDDVQAQIKARVKAAESAISYNSGGHTARTVLLGCLGGGSDECPYSTHHMDTFSTMRLVIDGEEGPVDPSPLADESNFDDVQAQIKARVKAAESAISYNSGGHTARTVLLGCLGVGSDECPYSTHHMDTFSTMRLVIDGEEGPVDPSPVPDKSISNVLLGLYAGAVFGVIGVTIIGILSCIGCARRKKGTRIVEVIIIHLKMLIGYPISFPERAEKINRVTNSSIPMLGGHPALAHWTVDVFFFISGIFGSRSYWLDDSELTVRSVLLRMFKRLTRLLPGVIFALTDSYFSDYFFHTIPEASSMGSGPIMAFFLSCFFNWNHMMSAHLWTCSAEVFFVPGVMLFVSIVKKLKILGYRVRRMFLPILSILVVTLLVIFSSVMYSLGILDKFPIEQTMHKLFAFQSQYSWPAVRIFIHLLGIWCGIYVFERNSEIKRLESTSISCETSATPTADVNKPKTKRKQILPRIIVDIIIYLCVRALFMMYTHCGDHLNLSYSPLTRLYFILKTRAIGSLPICVIVFLFYSGQKGLITSFILSIPGLPFLGRLSFNVYIVHLSVLRLLGRFVGSGEWIFVRIDSLIGFIARIFSQCWNFVVPLNMQPTIALYASKLWSVILKILRLPHVSSLVDMEAFHDALIVYLTVVLCCVGFALLEFAVEAILHLFCGSLYKSMEKKVLNPEAERKKGKMSARMSDWRTSKESGLMILMFAEVQTFYCLLCYCLQIQILFLLFHDALIVYLTVVLCCVGFALLEFAVEAILHLFCGSLYKSMEKKVLNPEAERKKGKMSARSNILLFVVLCCVGFALLEFAVEAILHLFCGSLYKSMEKKVLNPEAERKKGKMSARTLLLIIVSINVLLSCFMVYYSHGRDVRLANNPIILQYHHSRGIPARSSTFQSAALTTCPTLTARGRTHPYASPCKGCRLTL</sequence>
<feature type="transmembrane region" description="Helical" evidence="12">
    <location>
        <begin position="489"/>
        <end position="513"/>
    </location>
</feature>
<reference evidence="14" key="1">
    <citation type="submission" date="2022-03" db="EMBL/GenBank/DDBJ databases">
        <title>Draft genome sequence of Aduncisulcus paluster, a free-living microaerophilic Fornicata.</title>
        <authorList>
            <person name="Yuyama I."/>
            <person name="Kume K."/>
            <person name="Tamura T."/>
            <person name="Inagaki Y."/>
            <person name="Hashimoto T."/>
        </authorList>
    </citation>
    <scope>NUCLEOTIDE SEQUENCE</scope>
    <source>
        <strain evidence="14">NY0171</strain>
    </source>
</reference>
<comment type="similarity">
    <text evidence="3 10">Belongs to the alkaline phosphatase family.</text>
</comment>
<keyword evidence="6" id="KW-0479">Metal-binding</keyword>
<dbReference type="CDD" id="cd16012">
    <property type="entry name" value="ALP"/>
    <property type="match status" value="1"/>
</dbReference>
<feature type="transmembrane region" description="Helical" evidence="12">
    <location>
        <begin position="608"/>
        <end position="627"/>
    </location>
</feature>
<comment type="cofactor">
    <cofactor evidence="1">
        <name>Mg(2+)</name>
        <dbReference type="ChEBI" id="CHEBI:18420"/>
    </cofactor>
</comment>
<evidence type="ECO:0000256" key="9">
    <source>
        <dbReference type="ARBA" id="ARBA00022842"/>
    </source>
</evidence>
<feature type="transmembrane region" description="Helical" evidence="12">
    <location>
        <begin position="1172"/>
        <end position="1194"/>
    </location>
</feature>
<evidence type="ECO:0000256" key="3">
    <source>
        <dbReference type="ARBA" id="ARBA00005984"/>
    </source>
</evidence>
<dbReference type="EC" id="3.1.3.1" evidence="4 11"/>
<dbReference type="EMBL" id="BQXS01011245">
    <property type="protein sequence ID" value="GKT36517.1"/>
    <property type="molecule type" value="Genomic_DNA"/>
</dbReference>
<feature type="transmembrane region" description="Helical" evidence="12">
    <location>
        <begin position="862"/>
        <end position="883"/>
    </location>
</feature>
<evidence type="ECO:0000256" key="4">
    <source>
        <dbReference type="ARBA" id="ARBA00012647"/>
    </source>
</evidence>
<feature type="transmembrane region" description="Helical" evidence="12">
    <location>
        <begin position="1066"/>
        <end position="1093"/>
    </location>
</feature>
<accession>A0ABQ5KVM9</accession>
<evidence type="ECO:0000256" key="13">
    <source>
        <dbReference type="SAM" id="SignalP"/>
    </source>
</evidence>
<feature type="transmembrane region" description="Helical" evidence="12">
    <location>
        <begin position="738"/>
        <end position="759"/>
    </location>
</feature>
<keyword evidence="12" id="KW-0812">Transmembrane</keyword>
<keyword evidence="9 11" id="KW-0460">Magnesium</keyword>
<feature type="transmembrane region" description="Helical" evidence="12">
    <location>
        <begin position="658"/>
        <end position="681"/>
    </location>
</feature>
<proteinExistence type="inferred from homology"/>
<dbReference type="InterPro" id="IPR018299">
    <property type="entry name" value="Alkaline_phosphatase_AS"/>
</dbReference>
<evidence type="ECO:0000256" key="11">
    <source>
        <dbReference type="RuleBase" id="RU003947"/>
    </source>
</evidence>
<evidence type="ECO:0000256" key="7">
    <source>
        <dbReference type="ARBA" id="ARBA00022801"/>
    </source>
</evidence>
<evidence type="ECO:0000256" key="5">
    <source>
        <dbReference type="ARBA" id="ARBA00022553"/>
    </source>
</evidence>
<feature type="transmembrane region" description="Helical" evidence="12">
    <location>
        <begin position="795"/>
        <end position="813"/>
    </location>
</feature>
<dbReference type="PANTHER" id="PTHR11596">
    <property type="entry name" value="ALKALINE PHOSPHATASE"/>
    <property type="match status" value="1"/>
</dbReference>
<gene>
    <name evidence="14" type="ORF">ADUPG1_009470</name>
</gene>
<comment type="cofactor">
    <cofactor evidence="2">
        <name>Zn(2+)</name>
        <dbReference type="ChEBI" id="CHEBI:29105"/>
    </cofactor>
</comment>
<keyword evidence="12" id="KW-1133">Transmembrane helix</keyword>
<keyword evidence="13" id="KW-0732">Signal</keyword>
<comment type="caution">
    <text evidence="14">The sequence shown here is derived from an EMBL/GenBank/DDBJ whole genome shotgun (WGS) entry which is preliminary data.</text>
</comment>
<dbReference type="Proteomes" id="UP001057375">
    <property type="component" value="Unassembled WGS sequence"/>
</dbReference>
<dbReference type="SMART" id="SM00098">
    <property type="entry name" value="alkPPc"/>
    <property type="match status" value="1"/>
</dbReference>
<feature type="transmembrane region" description="Helical" evidence="12">
    <location>
        <begin position="1032"/>
        <end position="1060"/>
    </location>
</feature>
<dbReference type="PROSITE" id="PS00123">
    <property type="entry name" value="ALKALINE_PHOSPHATASE"/>
    <property type="match status" value="1"/>
</dbReference>
<organism evidence="14 15">
    <name type="scientific">Aduncisulcus paluster</name>
    <dbReference type="NCBI Taxonomy" id="2918883"/>
    <lineage>
        <taxon>Eukaryota</taxon>
        <taxon>Metamonada</taxon>
        <taxon>Carpediemonas-like organisms</taxon>
        <taxon>Aduncisulcus</taxon>
    </lineage>
</organism>
<feature type="transmembrane region" description="Helical" evidence="12">
    <location>
        <begin position="693"/>
        <end position="718"/>
    </location>
</feature>
<evidence type="ECO:0000256" key="8">
    <source>
        <dbReference type="ARBA" id="ARBA00022833"/>
    </source>
</evidence>
<dbReference type="InterPro" id="IPR017850">
    <property type="entry name" value="Alkaline_phosphatase_core_sf"/>
</dbReference>
<feature type="transmembrane region" description="Helical" evidence="12">
    <location>
        <begin position="967"/>
        <end position="995"/>
    </location>
</feature>
<keyword evidence="5" id="KW-0597">Phosphoprotein</keyword>